<evidence type="ECO:0000256" key="5">
    <source>
        <dbReference type="ARBA" id="ARBA00022598"/>
    </source>
</evidence>
<dbReference type="EC" id="6.1.1.3" evidence="3"/>
<evidence type="ECO:0000256" key="10">
    <source>
        <dbReference type="ARBA" id="ARBA00031900"/>
    </source>
</evidence>
<dbReference type="SUPFAM" id="SSF52954">
    <property type="entry name" value="Class II aaRS ABD-related"/>
    <property type="match status" value="1"/>
</dbReference>
<keyword evidence="8" id="KW-0648">Protein biosynthesis</keyword>
<feature type="compositionally biased region" description="Basic and acidic residues" evidence="13">
    <location>
        <begin position="1"/>
        <end position="13"/>
    </location>
</feature>
<evidence type="ECO:0000256" key="12">
    <source>
        <dbReference type="ARBA" id="ARBA00072369"/>
    </source>
</evidence>
<evidence type="ECO:0000313" key="16">
    <source>
        <dbReference type="EMBL" id="CAE0257084.1"/>
    </source>
</evidence>
<organism evidence="16">
    <name type="scientific">Palpitomonas bilix</name>
    <dbReference type="NCBI Taxonomy" id="652834"/>
    <lineage>
        <taxon>Eukaryota</taxon>
        <taxon>Eukaryota incertae sedis</taxon>
    </lineage>
</organism>
<evidence type="ECO:0000256" key="11">
    <source>
        <dbReference type="ARBA" id="ARBA00049515"/>
    </source>
</evidence>
<evidence type="ECO:0000256" key="7">
    <source>
        <dbReference type="ARBA" id="ARBA00022840"/>
    </source>
</evidence>
<dbReference type="InterPro" id="IPR004095">
    <property type="entry name" value="TGS"/>
</dbReference>
<dbReference type="AlphaFoldDB" id="A0A7S3DGL3"/>
<dbReference type="Gene3D" id="3.30.980.10">
    <property type="entry name" value="Threonyl-trna Synthetase, Chain A, domain 2"/>
    <property type="match status" value="1"/>
</dbReference>
<evidence type="ECO:0000256" key="1">
    <source>
        <dbReference type="ARBA" id="ARBA00004496"/>
    </source>
</evidence>
<dbReference type="Gene3D" id="3.10.20.30">
    <property type="match status" value="1"/>
</dbReference>
<dbReference type="FunFam" id="3.30.930.10:FF:000019">
    <property type="entry name" value="Threonine--tRNA ligase"/>
    <property type="match status" value="1"/>
</dbReference>
<dbReference type="InterPro" id="IPR006195">
    <property type="entry name" value="aa-tRNA-synth_II"/>
</dbReference>
<dbReference type="InterPro" id="IPR036621">
    <property type="entry name" value="Anticodon-bd_dom_sf"/>
</dbReference>
<dbReference type="InterPro" id="IPR012947">
    <property type="entry name" value="tRNA_SAD"/>
</dbReference>
<keyword evidence="6" id="KW-0547">Nucleotide-binding</keyword>
<feature type="domain" description="Aminoacyl-transfer RNA synthetases class-II family profile" evidence="14">
    <location>
        <begin position="315"/>
        <end position="585"/>
    </location>
</feature>
<dbReference type="InterPro" id="IPR004154">
    <property type="entry name" value="Anticodon-bd"/>
</dbReference>
<evidence type="ECO:0000259" key="15">
    <source>
        <dbReference type="PROSITE" id="PS51880"/>
    </source>
</evidence>
<dbReference type="FunFam" id="3.30.980.10:FF:000005">
    <property type="entry name" value="Threonyl-tRNA synthetase, mitochondrial"/>
    <property type="match status" value="1"/>
</dbReference>
<dbReference type="GO" id="GO:0006435">
    <property type="term" value="P:threonyl-tRNA aminoacylation"/>
    <property type="evidence" value="ECO:0007669"/>
    <property type="project" value="InterPro"/>
</dbReference>
<keyword evidence="5" id="KW-0436">Ligase</keyword>
<dbReference type="Pfam" id="PF03129">
    <property type="entry name" value="HGTP_anticodon"/>
    <property type="match status" value="1"/>
</dbReference>
<dbReference type="EMBL" id="HBIB01029810">
    <property type="protein sequence ID" value="CAE0257084.1"/>
    <property type="molecule type" value="Transcribed_RNA"/>
</dbReference>
<sequence length="687" mass="78298">MAEENSQKKEKQQKGKPSMPLPSFVEERMAVCDNLEIRKTPLVEKPIKVTLPDGKVVEGVAGKTTPYEIAAGISKGLADSSVVAKLNGETLWDMFRPLEDDASLELCKFDSDEGRHVYWHSSAHILGQALELKFGAHLCVGPAISEGFYYDVYMEDETKKVSEDDFKDIEKLVNDIVKQKQPFKRIELTKEEALELFKYNPFKVEIINKKVPDGAICTAYQCGPLVDLCRGPHLPTTGNVKTFAVTKNSAAYWLGDANNQSLQRVYGVSFPSKDMMKDYKFRMEEAAKRDHRKVGVQQELFFFHQLSPGSCFFLPHGARIYGRLMDIIKKEYRKRGYEEVVTPNVFNLQLWETSGHAAHYKENMFLFDVEGQQFGMKPMNCPGHCLLFGCRARSYRELPFRIADFGVLHRNELSGALTGLTRVRRFQQDDAHIFCRPDQIKQEVSGVLDFLKHVYGVFGFEFELELSTRPEGYLGTVEQWDNAEQALKESLDEFGRPWALNEGDGAFYGPKIDIKVMDALKRKHQLGTCQLDFQLPQRFGLNYINEASGEEASRQETPVIIHRAILGSVERFFAILLEHTGGKWPFFISPRQVIVVPVGEKQLEYAKSVRDQIFEAGYFVDVDESNRKLPKKIREAQLAQYNYILVVGQEEVDAGTVNIRTRDNVVHGVKPVAELLADFKEMEEKHE</sequence>
<evidence type="ECO:0000256" key="2">
    <source>
        <dbReference type="ARBA" id="ARBA00008226"/>
    </source>
</evidence>
<dbReference type="Pfam" id="PF02824">
    <property type="entry name" value="TGS"/>
    <property type="match status" value="1"/>
</dbReference>
<dbReference type="FunFam" id="3.10.20.30:FF:000006">
    <property type="entry name" value="Threonine--tRNA ligase, cytoplasmic"/>
    <property type="match status" value="1"/>
</dbReference>
<dbReference type="PRINTS" id="PR01047">
    <property type="entry name" value="TRNASYNTHTHR"/>
</dbReference>
<dbReference type="CDD" id="cd00860">
    <property type="entry name" value="ThrRS_anticodon"/>
    <property type="match status" value="1"/>
</dbReference>
<evidence type="ECO:0000256" key="9">
    <source>
        <dbReference type="ARBA" id="ARBA00023146"/>
    </source>
</evidence>
<reference evidence="16" key="1">
    <citation type="submission" date="2021-01" db="EMBL/GenBank/DDBJ databases">
        <authorList>
            <person name="Corre E."/>
            <person name="Pelletier E."/>
            <person name="Niang G."/>
            <person name="Scheremetjew M."/>
            <person name="Finn R."/>
            <person name="Kale V."/>
            <person name="Holt S."/>
            <person name="Cochrane G."/>
            <person name="Meng A."/>
            <person name="Brown T."/>
            <person name="Cohen L."/>
        </authorList>
    </citation>
    <scope>NUCLEOTIDE SEQUENCE</scope>
    <source>
        <strain evidence="16">NIES-2562</strain>
    </source>
</reference>
<dbReference type="HAMAP" id="MF_00184">
    <property type="entry name" value="Thr_tRNA_synth"/>
    <property type="match status" value="1"/>
</dbReference>
<keyword evidence="7" id="KW-0067">ATP-binding</keyword>
<evidence type="ECO:0000256" key="8">
    <source>
        <dbReference type="ARBA" id="ARBA00022917"/>
    </source>
</evidence>
<keyword evidence="9" id="KW-0030">Aminoacyl-tRNA synthetase</keyword>
<dbReference type="Gene3D" id="3.40.50.800">
    <property type="entry name" value="Anticodon-binding domain"/>
    <property type="match status" value="1"/>
</dbReference>
<dbReference type="NCBIfam" id="TIGR00418">
    <property type="entry name" value="thrS"/>
    <property type="match status" value="1"/>
</dbReference>
<dbReference type="InterPro" id="IPR045864">
    <property type="entry name" value="aa-tRNA-synth_II/BPL/LPL"/>
</dbReference>
<dbReference type="SUPFAM" id="SSF81271">
    <property type="entry name" value="TGS-like"/>
    <property type="match status" value="1"/>
</dbReference>
<dbReference type="PANTHER" id="PTHR11451">
    <property type="entry name" value="THREONINE-TRNA LIGASE"/>
    <property type="match status" value="1"/>
</dbReference>
<dbReference type="SMART" id="SM00863">
    <property type="entry name" value="tRNA_SAD"/>
    <property type="match status" value="1"/>
</dbReference>
<comment type="subcellular location">
    <subcellularLocation>
        <location evidence="1">Cytoplasm</location>
    </subcellularLocation>
</comment>
<dbReference type="GO" id="GO:0004829">
    <property type="term" value="F:threonine-tRNA ligase activity"/>
    <property type="evidence" value="ECO:0007669"/>
    <property type="project" value="UniProtKB-EC"/>
</dbReference>
<dbReference type="InterPro" id="IPR018163">
    <property type="entry name" value="Thr/Ala-tRNA-synth_IIc_edit"/>
</dbReference>
<evidence type="ECO:0000256" key="3">
    <source>
        <dbReference type="ARBA" id="ARBA00013163"/>
    </source>
</evidence>
<dbReference type="InterPro" id="IPR002314">
    <property type="entry name" value="aa-tRNA-synt_IIb"/>
</dbReference>
<evidence type="ECO:0000256" key="13">
    <source>
        <dbReference type="SAM" id="MobiDB-lite"/>
    </source>
</evidence>
<dbReference type="PROSITE" id="PS50862">
    <property type="entry name" value="AA_TRNA_LIGASE_II"/>
    <property type="match status" value="1"/>
</dbReference>
<dbReference type="SUPFAM" id="SSF55681">
    <property type="entry name" value="Class II aaRS and biotin synthetases"/>
    <property type="match status" value="1"/>
</dbReference>
<dbReference type="GO" id="GO:0009507">
    <property type="term" value="C:chloroplast"/>
    <property type="evidence" value="ECO:0007669"/>
    <property type="project" value="TreeGrafter"/>
</dbReference>
<dbReference type="GO" id="GO:0005524">
    <property type="term" value="F:ATP binding"/>
    <property type="evidence" value="ECO:0007669"/>
    <property type="project" value="UniProtKB-KW"/>
</dbReference>
<name>A0A7S3DGL3_9EUKA</name>
<dbReference type="GO" id="GO:0005739">
    <property type="term" value="C:mitochondrion"/>
    <property type="evidence" value="ECO:0007669"/>
    <property type="project" value="TreeGrafter"/>
</dbReference>
<proteinExistence type="inferred from homology"/>
<dbReference type="CDD" id="cd01667">
    <property type="entry name" value="TGS_ThrRS"/>
    <property type="match status" value="1"/>
</dbReference>
<evidence type="ECO:0000259" key="14">
    <source>
        <dbReference type="PROSITE" id="PS50862"/>
    </source>
</evidence>
<dbReference type="InterPro" id="IPR002320">
    <property type="entry name" value="Thr-tRNA-ligase_IIa"/>
</dbReference>
<dbReference type="CDD" id="cd00771">
    <property type="entry name" value="ThrRS_core"/>
    <property type="match status" value="1"/>
</dbReference>
<dbReference type="FunFam" id="3.40.50.800:FF:000019">
    <property type="entry name" value="Threonine--tRNA ligase mitochondrial 1"/>
    <property type="match status" value="1"/>
</dbReference>
<keyword evidence="4" id="KW-0963">Cytoplasm</keyword>
<dbReference type="InterPro" id="IPR047246">
    <property type="entry name" value="ThrRS_anticodon"/>
</dbReference>
<dbReference type="InterPro" id="IPR012675">
    <property type="entry name" value="Beta-grasp_dom_sf"/>
</dbReference>
<evidence type="ECO:0000256" key="4">
    <source>
        <dbReference type="ARBA" id="ARBA00022490"/>
    </source>
</evidence>
<accession>A0A7S3DGL3</accession>
<feature type="region of interest" description="Disordered" evidence="13">
    <location>
        <begin position="1"/>
        <end position="22"/>
    </location>
</feature>
<dbReference type="Pfam" id="PF07973">
    <property type="entry name" value="tRNA_SAD"/>
    <property type="match status" value="1"/>
</dbReference>
<dbReference type="InterPro" id="IPR012676">
    <property type="entry name" value="TGS-like"/>
</dbReference>
<evidence type="ECO:0000256" key="6">
    <source>
        <dbReference type="ARBA" id="ARBA00022741"/>
    </source>
</evidence>
<dbReference type="Gene3D" id="3.30.930.10">
    <property type="entry name" value="Bira Bifunctional Protein, Domain 2"/>
    <property type="match status" value="1"/>
</dbReference>
<protein>
    <recommendedName>
        <fullName evidence="12">Probable threonine--tRNA ligase, cytoplasmic</fullName>
        <ecNumber evidence="3">6.1.1.3</ecNumber>
    </recommendedName>
    <alternativeName>
        <fullName evidence="10">Threonyl-tRNA synthetase</fullName>
    </alternativeName>
</protein>
<dbReference type="Pfam" id="PF00587">
    <property type="entry name" value="tRNA-synt_2b"/>
    <property type="match status" value="1"/>
</dbReference>
<dbReference type="PROSITE" id="PS51880">
    <property type="entry name" value="TGS"/>
    <property type="match status" value="1"/>
</dbReference>
<comment type="similarity">
    <text evidence="2">Belongs to the class-II aminoacyl-tRNA synthetase family.</text>
</comment>
<dbReference type="InterPro" id="IPR033728">
    <property type="entry name" value="ThrRS_core"/>
</dbReference>
<dbReference type="PANTHER" id="PTHR11451:SF46">
    <property type="entry name" value="THREONINE--TRNA LIGASE"/>
    <property type="match status" value="1"/>
</dbReference>
<comment type="catalytic activity">
    <reaction evidence="11">
        <text>tRNA(Thr) + L-threonine + ATP = L-threonyl-tRNA(Thr) + AMP + diphosphate + H(+)</text>
        <dbReference type="Rhea" id="RHEA:24624"/>
        <dbReference type="Rhea" id="RHEA-COMP:9670"/>
        <dbReference type="Rhea" id="RHEA-COMP:9704"/>
        <dbReference type="ChEBI" id="CHEBI:15378"/>
        <dbReference type="ChEBI" id="CHEBI:30616"/>
        <dbReference type="ChEBI" id="CHEBI:33019"/>
        <dbReference type="ChEBI" id="CHEBI:57926"/>
        <dbReference type="ChEBI" id="CHEBI:78442"/>
        <dbReference type="ChEBI" id="CHEBI:78534"/>
        <dbReference type="ChEBI" id="CHEBI:456215"/>
        <dbReference type="EC" id="6.1.1.3"/>
    </reaction>
</comment>
<feature type="domain" description="TGS" evidence="15">
    <location>
        <begin position="45"/>
        <end position="108"/>
    </location>
</feature>
<dbReference type="SUPFAM" id="SSF55186">
    <property type="entry name" value="ThrRS/AlaRS common domain"/>
    <property type="match status" value="1"/>
</dbReference>
<gene>
    <name evidence="16" type="ORF">PBIL07802_LOCUS19342</name>
</gene>